<evidence type="ECO:0000256" key="2">
    <source>
        <dbReference type="ARBA" id="ARBA00022448"/>
    </source>
</evidence>
<evidence type="ECO:0000256" key="5">
    <source>
        <dbReference type="ARBA" id="ARBA00023008"/>
    </source>
</evidence>
<dbReference type="PROSITE" id="PS51318">
    <property type="entry name" value="TAT"/>
    <property type="match status" value="1"/>
</dbReference>
<dbReference type="GO" id="GO:0016020">
    <property type="term" value="C:membrane"/>
    <property type="evidence" value="ECO:0007669"/>
    <property type="project" value="UniProtKB-SubCell"/>
</dbReference>
<dbReference type="Gene3D" id="2.60.40.420">
    <property type="entry name" value="Cupredoxins - blue copper proteins"/>
    <property type="match status" value="1"/>
</dbReference>
<dbReference type="EMBL" id="BAAADU010000002">
    <property type="protein sequence ID" value="GAA0650856.1"/>
    <property type="molecule type" value="Genomic_DNA"/>
</dbReference>
<dbReference type="InterPro" id="IPR000923">
    <property type="entry name" value="BlueCu_1"/>
</dbReference>
<evidence type="ECO:0000256" key="6">
    <source>
        <dbReference type="ARBA" id="ARBA00023136"/>
    </source>
</evidence>
<reference evidence="9 10" key="1">
    <citation type="journal article" date="2019" name="Int. J. Syst. Evol. Microbiol.">
        <title>The Global Catalogue of Microorganisms (GCM) 10K type strain sequencing project: providing services to taxonomists for standard genome sequencing and annotation.</title>
        <authorList>
            <consortium name="The Broad Institute Genomics Platform"/>
            <consortium name="The Broad Institute Genome Sequencing Center for Infectious Disease"/>
            <person name="Wu L."/>
            <person name="Ma J."/>
        </authorList>
    </citation>
    <scope>NUCLEOTIDE SEQUENCE [LARGE SCALE GENOMIC DNA]</scope>
    <source>
        <strain evidence="9 10">JCM 16327</strain>
    </source>
</reference>
<accession>A0AAV3T0Q0</accession>
<evidence type="ECO:0000313" key="10">
    <source>
        <dbReference type="Proteomes" id="UP001500194"/>
    </source>
</evidence>
<evidence type="ECO:0000256" key="4">
    <source>
        <dbReference type="ARBA" id="ARBA00022982"/>
    </source>
</evidence>
<evidence type="ECO:0000256" key="1">
    <source>
        <dbReference type="ARBA" id="ARBA00004370"/>
    </source>
</evidence>
<evidence type="ECO:0000259" key="8">
    <source>
        <dbReference type="Pfam" id="PF00127"/>
    </source>
</evidence>
<comment type="caution">
    <text evidence="9">The sequence shown here is derived from an EMBL/GenBank/DDBJ whole genome shotgun (WGS) entry which is preliminary data.</text>
</comment>
<feature type="compositionally biased region" description="Low complexity" evidence="7">
    <location>
        <begin position="7"/>
        <end position="25"/>
    </location>
</feature>
<keyword evidence="6" id="KW-0472">Membrane</keyword>
<keyword evidence="5" id="KW-0186">Copper</keyword>
<keyword evidence="10" id="KW-1185">Reference proteome</keyword>
<evidence type="ECO:0000256" key="7">
    <source>
        <dbReference type="SAM" id="MobiDB-lite"/>
    </source>
</evidence>
<keyword evidence="2" id="KW-0813">Transport</keyword>
<dbReference type="PANTHER" id="PTHR34192:SF10">
    <property type="entry name" value="PLASTOCYANIN MAJOR ISOFORM, CHLOROPLASTIC-RELATED"/>
    <property type="match status" value="1"/>
</dbReference>
<keyword evidence="4" id="KW-0249">Electron transport</keyword>
<dbReference type="InterPro" id="IPR028871">
    <property type="entry name" value="BlueCu_1_BS"/>
</dbReference>
<gene>
    <name evidence="9" type="ORF">GCM10009019_12180</name>
</gene>
<dbReference type="SUPFAM" id="SSF49503">
    <property type="entry name" value="Cupredoxins"/>
    <property type="match status" value="1"/>
</dbReference>
<dbReference type="RefSeq" id="WP_227261086.1">
    <property type="nucleotide sequence ID" value="NZ_BAAADU010000002.1"/>
</dbReference>
<feature type="domain" description="Blue (type 1) copper" evidence="8">
    <location>
        <begin position="49"/>
        <end position="144"/>
    </location>
</feature>
<comment type="subcellular location">
    <subcellularLocation>
        <location evidence="1">Membrane</location>
    </subcellularLocation>
</comment>
<dbReference type="PANTHER" id="PTHR34192">
    <property type="entry name" value="PLASTOCYANIN MAJOR ISOFORM, CHLOROPLASTIC-RELATED"/>
    <property type="match status" value="1"/>
</dbReference>
<dbReference type="AlphaFoldDB" id="A0AAV3T0Q0"/>
<dbReference type="Pfam" id="PF00127">
    <property type="entry name" value="Copper-bind"/>
    <property type="match status" value="1"/>
</dbReference>
<dbReference type="GeneID" id="68574113"/>
<dbReference type="Proteomes" id="UP001500194">
    <property type="component" value="Unassembled WGS sequence"/>
</dbReference>
<name>A0AAV3T0Q0_9EURY</name>
<keyword evidence="3" id="KW-0479">Metal-binding</keyword>
<evidence type="ECO:0000313" key="9">
    <source>
        <dbReference type="EMBL" id="GAA0650856.1"/>
    </source>
</evidence>
<dbReference type="PROSITE" id="PS00196">
    <property type="entry name" value="COPPER_BLUE"/>
    <property type="match status" value="1"/>
</dbReference>
<proteinExistence type="predicted"/>
<organism evidence="9 10">
    <name type="scientific">Salarchaeum japonicum</name>
    <dbReference type="NCBI Taxonomy" id="555573"/>
    <lineage>
        <taxon>Archaea</taxon>
        <taxon>Methanobacteriati</taxon>
        <taxon>Methanobacteriota</taxon>
        <taxon>Stenosarchaea group</taxon>
        <taxon>Halobacteria</taxon>
        <taxon>Halobacteriales</taxon>
        <taxon>Halobacteriaceae</taxon>
    </lineage>
</organism>
<dbReference type="InterPro" id="IPR008972">
    <property type="entry name" value="Cupredoxin"/>
</dbReference>
<dbReference type="GO" id="GO:0005507">
    <property type="term" value="F:copper ion binding"/>
    <property type="evidence" value="ECO:0007669"/>
    <property type="project" value="InterPro"/>
</dbReference>
<dbReference type="GO" id="GO:0009055">
    <property type="term" value="F:electron transfer activity"/>
    <property type="evidence" value="ECO:0007669"/>
    <property type="project" value="InterPro"/>
</dbReference>
<sequence length="230" mass="24079">MNRREFLAGAAGTSAVALTSTTATAQEDGEGSDPRQGSGTEDDPYVVNMYTESSEYYFDPVGLHIEPGDTVQWVNASGDHSATSYTTDNPSASVRRVPEGAASFNSGTLTEDGATYTHTFETEGTYDYYCIPHKTLGMVARLVVGEPGGPATEGSIPDSVGSGVVPDSETIVEEQALSYPFIPNTGAGSLPGLAVGALALFGLGNAYMLSEYDVLSGRYKNSDDTQTGLE</sequence>
<evidence type="ECO:0000256" key="3">
    <source>
        <dbReference type="ARBA" id="ARBA00022723"/>
    </source>
</evidence>
<dbReference type="CDD" id="cd04220">
    <property type="entry name" value="Halocyanin"/>
    <property type="match status" value="1"/>
</dbReference>
<dbReference type="InterPro" id="IPR006311">
    <property type="entry name" value="TAT_signal"/>
</dbReference>
<feature type="region of interest" description="Disordered" evidence="7">
    <location>
        <begin position="1"/>
        <end position="43"/>
    </location>
</feature>
<protein>
    <recommendedName>
        <fullName evidence="8">Blue (type 1) copper domain-containing protein</fullName>
    </recommendedName>
</protein>